<name>A0ABU5YG16_9MYCO</name>
<evidence type="ECO:0000313" key="3">
    <source>
        <dbReference type="EMBL" id="MEB3048993.1"/>
    </source>
</evidence>
<dbReference type="RefSeq" id="WP_224865095.1">
    <property type="nucleotide sequence ID" value="NZ_JAYJJT010000004.1"/>
</dbReference>
<sequence length="101" mass="11199">MNGDVLRVMWGVVLLTFIGLMCGWWSLIVIPAIIAFAVVRNRRLEMLRRDAENARADYDAAVRDLDCARAELDAAQQAKARARDALRGAGWLVADESVALN</sequence>
<feature type="coiled-coil region" evidence="1">
    <location>
        <begin position="44"/>
        <end position="85"/>
    </location>
</feature>
<keyword evidence="2" id="KW-0812">Transmembrane</keyword>
<keyword evidence="2" id="KW-1133">Transmembrane helix</keyword>
<protein>
    <submittedName>
        <fullName evidence="3">Uncharacterized protein</fullName>
    </submittedName>
</protein>
<evidence type="ECO:0000313" key="4">
    <source>
        <dbReference type="Proteomes" id="UP001299046"/>
    </source>
</evidence>
<evidence type="ECO:0000256" key="2">
    <source>
        <dbReference type="SAM" id="Phobius"/>
    </source>
</evidence>
<proteinExistence type="predicted"/>
<comment type="caution">
    <text evidence="3">The sequence shown here is derived from an EMBL/GenBank/DDBJ whole genome shotgun (WGS) entry which is preliminary data.</text>
</comment>
<feature type="transmembrane region" description="Helical" evidence="2">
    <location>
        <begin position="12"/>
        <end position="39"/>
    </location>
</feature>
<organism evidence="3 4">
    <name type="scientific">[Mycobacterium] zoologicum</name>
    <dbReference type="NCBI Taxonomy" id="2872311"/>
    <lineage>
        <taxon>Bacteria</taxon>
        <taxon>Bacillati</taxon>
        <taxon>Actinomycetota</taxon>
        <taxon>Actinomycetes</taxon>
        <taxon>Mycobacteriales</taxon>
        <taxon>Mycobacteriaceae</taxon>
        <taxon>Mycolicibacter</taxon>
    </lineage>
</organism>
<dbReference type="Proteomes" id="UP001299046">
    <property type="component" value="Unassembled WGS sequence"/>
</dbReference>
<keyword evidence="4" id="KW-1185">Reference proteome</keyword>
<evidence type="ECO:0000256" key="1">
    <source>
        <dbReference type="SAM" id="Coils"/>
    </source>
</evidence>
<gene>
    <name evidence="3" type="ORF">KV112_04420</name>
</gene>
<accession>A0ABU5YG16</accession>
<reference evidence="3 4" key="1">
    <citation type="submission" date="2023-12" db="EMBL/GenBank/DDBJ databases">
        <title>Description of new species of Mycobacterium terrae complex isolated from sewage at the Sao Paulo Zoological Park Foundation in Brazil.</title>
        <authorList>
            <person name="Romagnoli C.L."/>
            <person name="Conceicao E.C."/>
            <person name="Machado E."/>
            <person name="Barreto L.B.P.F."/>
            <person name="Sharma A."/>
            <person name="Silva N.M."/>
            <person name="Marques L.E."/>
            <person name="Juliana M.A."/>
            <person name="Lourenco M.C.S."/>
            <person name="Digiampietri L.A."/>
            <person name="Suffys P.N."/>
            <person name="Viana-Niero C."/>
        </authorList>
    </citation>
    <scope>NUCLEOTIDE SEQUENCE [LARGE SCALE GENOMIC DNA]</scope>
    <source>
        <strain evidence="3 4">MYC123</strain>
    </source>
</reference>
<keyword evidence="1" id="KW-0175">Coiled coil</keyword>
<dbReference type="EMBL" id="JAYJJT010000004">
    <property type="protein sequence ID" value="MEB3048993.1"/>
    <property type="molecule type" value="Genomic_DNA"/>
</dbReference>
<keyword evidence="2" id="KW-0472">Membrane</keyword>